<name>A0ACC2UW94_9TREE</name>
<organism evidence="1 2">
    <name type="scientific">Naganishia adeliensis</name>
    <dbReference type="NCBI Taxonomy" id="92952"/>
    <lineage>
        <taxon>Eukaryota</taxon>
        <taxon>Fungi</taxon>
        <taxon>Dikarya</taxon>
        <taxon>Basidiomycota</taxon>
        <taxon>Agaricomycotina</taxon>
        <taxon>Tremellomycetes</taxon>
        <taxon>Filobasidiales</taxon>
        <taxon>Filobasidiaceae</taxon>
        <taxon>Naganishia</taxon>
    </lineage>
</organism>
<dbReference type="EMBL" id="JASBWS010000209">
    <property type="protein sequence ID" value="KAJ9091175.1"/>
    <property type="molecule type" value="Genomic_DNA"/>
</dbReference>
<keyword evidence="2" id="KW-1185">Reference proteome</keyword>
<dbReference type="Proteomes" id="UP001230649">
    <property type="component" value="Unassembled WGS sequence"/>
</dbReference>
<comment type="caution">
    <text evidence="1">The sequence shown here is derived from an EMBL/GenBank/DDBJ whole genome shotgun (WGS) entry which is preliminary data.</text>
</comment>
<evidence type="ECO:0000313" key="2">
    <source>
        <dbReference type="Proteomes" id="UP001230649"/>
    </source>
</evidence>
<proteinExistence type="predicted"/>
<accession>A0ACC2UW94</accession>
<reference evidence="1" key="1">
    <citation type="submission" date="2023-04" db="EMBL/GenBank/DDBJ databases">
        <title>Draft Genome sequencing of Naganishia species isolated from polar environments using Oxford Nanopore Technology.</title>
        <authorList>
            <person name="Leo P."/>
            <person name="Venkateswaran K."/>
        </authorList>
    </citation>
    <scope>NUCLEOTIDE SEQUENCE</scope>
    <source>
        <strain evidence="1">MNA-CCFEE 5262</strain>
    </source>
</reference>
<gene>
    <name evidence="1" type="ORF">QFC20_007709</name>
</gene>
<protein>
    <submittedName>
        <fullName evidence="1">Uncharacterized protein</fullName>
    </submittedName>
</protein>
<sequence length="369" mass="39490">MLAQGLLYGTGQAFIVPLILSLPTQWFFAHRGLATGLVGGFAGLGGAINVIFARELIARFAGSRKTLGVLSGLQAGVGVLALLLIRERRIAPMRLDWRRGRLVSRVAVVPEEPRNEVEKGNGGEKGMAPVLLEEREAPKPTNQGTEVPGGLRRIFRTSTFWSFWIGIFISTFGFLPPFAYITTYTQDVILPTFNPSSISRLTSAWPLCCMGFGMLLGRAFVGMVADKIGAIQTFIIAMEIAGLLQMIAWHFATNFAGVIVFSLVYGAFGGSGLSLIPVVTGQLFGVGPNFATLVGLGMLASAPGQLVGPTISGAILDTSNHQWIGFQIFSGAMMCFGGLIAIWTWHRGIGLTFGKGVRRLAVLPETAQV</sequence>
<evidence type="ECO:0000313" key="1">
    <source>
        <dbReference type="EMBL" id="KAJ9091175.1"/>
    </source>
</evidence>